<keyword evidence="1" id="KW-1133">Transmembrane helix</keyword>
<dbReference type="EMBL" id="FNOY01000072">
    <property type="protein sequence ID" value="SDY87214.1"/>
    <property type="molecule type" value="Genomic_DNA"/>
</dbReference>
<accession>A0A1H3NEL5</accession>
<keyword evidence="3" id="KW-1185">Reference proteome</keyword>
<reference evidence="2 3" key="1">
    <citation type="submission" date="2016-10" db="EMBL/GenBank/DDBJ databases">
        <authorList>
            <person name="de Groot N.N."/>
        </authorList>
    </citation>
    <scope>NUCLEOTIDE SEQUENCE [LARGE SCALE GENOMIC DNA]</scope>
    <source>
        <strain evidence="2 3">Nm1</strain>
    </source>
</reference>
<keyword evidence="1" id="KW-0472">Membrane</keyword>
<name>A0A1H3NEL5_9PROT</name>
<sequence length="65" mass="7257">MAIRRGLKVEKIIGGWMLASMVIAVKHSYSASVVCADPIRHGYKAQLTTFPLKIKPVARKTWQTC</sequence>
<organism evidence="2 3">
    <name type="scientific">Nitrosomonas halophila</name>
    <dbReference type="NCBI Taxonomy" id="44576"/>
    <lineage>
        <taxon>Bacteria</taxon>
        <taxon>Pseudomonadati</taxon>
        <taxon>Pseudomonadota</taxon>
        <taxon>Betaproteobacteria</taxon>
        <taxon>Nitrosomonadales</taxon>
        <taxon>Nitrosomonadaceae</taxon>
        <taxon>Nitrosomonas</taxon>
    </lineage>
</organism>
<dbReference type="Proteomes" id="UP000198640">
    <property type="component" value="Unassembled WGS sequence"/>
</dbReference>
<evidence type="ECO:0000313" key="3">
    <source>
        <dbReference type="Proteomes" id="UP000198640"/>
    </source>
</evidence>
<evidence type="ECO:0000256" key="1">
    <source>
        <dbReference type="SAM" id="Phobius"/>
    </source>
</evidence>
<protein>
    <submittedName>
        <fullName evidence="2">Uncharacterized protein</fullName>
    </submittedName>
</protein>
<proteinExistence type="predicted"/>
<evidence type="ECO:0000313" key="2">
    <source>
        <dbReference type="EMBL" id="SDY87214.1"/>
    </source>
</evidence>
<dbReference type="RefSeq" id="WP_090415596.1">
    <property type="nucleotide sequence ID" value="NZ_FNOY01000072.1"/>
</dbReference>
<feature type="transmembrane region" description="Helical" evidence="1">
    <location>
        <begin position="12"/>
        <end position="29"/>
    </location>
</feature>
<keyword evidence="1" id="KW-0812">Transmembrane</keyword>
<gene>
    <name evidence="2" type="ORF">SAMN05421881_10726</name>
</gene>
<dbReference type="AlphaFoldDB" id="A0A1H3NEL5"/>